<dbReference type="InterPro" id="IPR040223">
    <property type="entry name" value="PAR_bZIP"/>
</dbReference>
<dbReference type="InterPro" id="IPR046347">
    <property type="entry name" value="bZIP_sf"/>
</dbReference>
<dbReference type="OrthoDB" id="6022300at2759"/>
<dbReference type="SMART" id="SM00338">
    <property type="entry name" value="BRLZ"/>
    <property type="match status" value="1"/>
</dbReference>
<keyword evidence="5" id="KW-0804">Transcription</keyword>
<organism evidence="10 11">
    <name type="scientific">Caligus rogercresseyi</name>
    <name type="common">Sea louse</name>
    <dbReference type="NCBI Taxonomy" id="217165"/>
    <lineage>
        <taxon>Eukaryota</taxon>
        <taxon>Metazoa</taxon>
        <taxon>Ecdysozoa</taxon>
        <taxon>Arthropoda</taxon>
        <taxon>Crustacea</taxon>
        <taxon>Multicrustacea</taxon>
        <taxon>Hexanauplia</taxon>
        <taxon>Copepoda</taxon>
        <taxon>Siphonostomatoida</taxon>
        <taxon>Caligidae</taxon>
        <taxon>Caligus</taxon>
    </lineage>
</organism>
<feature type="region of interest" description="Disordered" evidence="8">
    <location>
        <begin position="192"/>
        <end position="233"/>
    </location>
</feature>
<keyword evidence="6" id="KW-0539">Nucleus</keyword>
<dbReference type="GO" id="GO:0005634">
    <property type="term" value="C:nucleus"/>
    <property type="evidence" value="ECO:0007669"/>
    <property type="project" value="UniProtKB-SubCell"/>
</dbReference>
<dbReference type="InterPro" id="IPR004827">
    <property type="entry name" value="bZIP"/>
</dbReference>
<feature type="non-terminal residue" evidence="10">
    <location>
        <position position="1"/>
    </location>
</feature>
<keyword evidence="3" id="KW-0805">Transcription regulation</keyword>
<sequence>WTSPEYSVVSPTNNNHASHHSATAIPHTANSTNNGITTNNNNNLDLSKKSCDMDNSGGGSNANTNNNSSSSSSSNSEGNNNNNTSSSSAAAAHLVHHLGGSHHPHHIHHHSHHLSASGGGGYPHKPSSWESSNGGKVNFDVDEYKLEYMDLDEFLTENNMNIESVLHEQQQPQQQAAAVAALDEEVRSRSGLLRAGVRIPPTPSPQATSGGASLTSLSKSYHRSNSKPYTFSEESDVIRLESEQMHHHQGSHHPGTADLMDHHHVHAHVHTASHHRLPPGFYGSPTDAEDSSRKKKKILVSDEKKDDKYWERRRKNNMAAKRSRDARRAKENQIAIKASFLERDNKALAHELSKARAENQILRERLSKYEII</sequence>
<evidence type="ECO:0000256" key="1">
    <source>
        <dbReference type="ARBA" id="ARBA00004123"/>
    </source>
</evidence>
<dbReference type="GO" id="GO:0000981">
    <property type="term" value="F:DNA-binding transcription factor activity, RNA polymerase II-specific"/>
    <property type="evidence" value="ECO:0007669"/>
    <property type="project" value="TreeGrafter"/>
</dbReference>
<accession>A0A7T8QVG1</accession>
<feature type="domain" description="BZIP" evidence="9">
    <location>
        <begin position="306"/>
        <end position="369"/>
    </location>
</feature>
<dbReference type="GO" id="GO:0000978">
    <property type="term" value="F:RNA polymerase II cis-regulatory region sequence-specific DNA binding"/>
    <property type="evidence" value="ECO:0007669"/>
    <property type="project" value="TreeGrafter"/>
</dbReference>
<evidence type="ECO:0000256" key="6">
    <source>
        <dbReference type="ARBA" id="ARBA00023242"/>
    </source>
</evidence>
<evidence type="ECO:0000256" key="8">
    <source>
        <dbReference type="SAM" id="MobiDB-lite"/>
    </source>
</evidence>
<dbReference type="EMBL" id="CP045890">
    <property type="protein sequence ID" value="QQP56523.1"/>
    <property type="molecule type" value="Genomic_DNA"/>
</dbReference>
<keyword evidence="11" id="KW-1185">Reference proteome</keyword>
<evidence type="ECO:0000259" key="9">
    <source>
        <dbReference type="PROSITE" id="PS50217"/>
    </source>
</evidence>
<evidence type="ECO:0000313" key="11">
    <source>
        <dbReference type="Proteomes" id="UP000595437"/>
    </source>
</evidence>
<dbReference type="PROSITE" id="PS50217">
    <property type="entry name" value="BZIP"/>
    <property type="match status" value="1"/>
</dbReference>
<comment type="subcellular location">
    <subcellularLocation>
        <location evidence="1">Nucleus</location>
    </subcellularLocation>
</comment>
<dbReference type="CDD" id="cd14695">
    <property type="entry name" value="bZIP_HLF"/>
    <property type="match status" value="1"/>
</dbReference>
<evidence type="ECO:0000313" key="10">
    <source>
        <dbReference type="EMBL" id="QQP56523.1"/>
    </source>
</evidence>
<dbReference type="Pfam" id="PF07716">
    <property type="entry name" value="bZIP_2"/>
    <property type="match status" value="1"/>
</dbReference>
<feature type="region of interest" description="Disordered" evidence="8">
    <location>
        <begin position="271"/>
        <end position="300"/>
    </location>
</feature>
<comment type="similarity">
    <text evidence="2">Belongs to the bZIP family. PAR subfamily.</text>
</comment>
<dbReference type="Gene3D" id="1.20.5.170">
    <property type="match status" value="1"/>
</dbReference>
<gene>
    <name evidence="10" type="ORF">FKW44_001211</name>
</gene>
<proteinExistence type="inferred from homology"/>
<evidence type="ECO:0000256" key="3">
    <source>
        <dbReference type="ARBA" id="ARBA00023015"/>
    </source>
</evidence>
<feature type="compositionally biased region" description="Polar residues" evidence="8">
    <location>
        <begin position="1"/>
        <end position="16"/>
    </location>
</feature>
<name>A0A7T8QVG1_CALRO</name>
<dbReference type="PANTHER" id="PTHR11988">
    <property type="entry name" value="THYROTROPH EMBRYONIC FACTOR RELATED"/>
    <property type="match status" value="1"/>
</dbReference>
<reference evidence="11" key="1">
    <citation type="submission" date="2021-01" db="EMBL/GenBank/DDBJ databases">
        <title>Caligus Genome Assembly.</title>
        <authorList>
            <person name="Gallardo-Escarate C."/>
        </authorList>
    </citation>
    <scope>NUCLEOTIDE SEQUENCE [LARGE SCALE GENOMIC DNA]</scope>
</reference>
<dbReference type="AlphaFoldDB" id="A0A7T8QVG1"/>
<feature type="compositionally biased region" description="Low complexity" evidence="8">
    <location>
        <begin position="61"/>
        <end position="93"/>
    </location>
</feature>
<dbReference type="FunFam" id="1.20.5.170:FF:000007">
    <property type="entry name" value="hepatic leukemia factor isoform X2"/>
    <property type="match status" value="1"/>
</dbReference>
<keyword evidence="4" id="KW-0238">DNA-binding</keyword>
<feature type="compositionally biased region" description="Polar residues" evidence="8">
    <location>
        <begin position="205"/>
        <end position="219"/>
    </location>
</feature>
<evidence type="ECO:0000256" key="4">
    <source>
        <dbReference type="ARBA" id="ARBA00023125"/>
    </source>
</evidence>
<keyword evidence="7" id="KW-0175">Coiled coil</keyword>
<feature type="compositionally biased region" description="Low complexity" evidence="8">
    <location>
        <begin position="28"/>
        <end position="43"/>
    </location>
</feature>
<feature type="region of interest" description="Disordered" evidence="8">
    <location>
        <begin position="1"/>
        <end position="134"/>
    </location>
</feature>
<feature type="compositionally biased region" description="Basic residues" evidence="8">
    <location>
        <begin position="94"/>
        <end position="113"/>
    </location>
</feature>
<protein>
    <recommendedName>
        <fullName evidence="9">BZIP domain-containing protein</fullName>
    </recommendedName>
</protein>
<evidence type="ECO:0000256" key="2">
    <source>
        <dbReference type="ARBA" id="ARBA00009208"/>
    </source>
</evidence>
<evidence type="ECO:0000256" key="7">
    <source>
        <dbReference type="SAM" id="Coils"/>
    </source>
</evidence>
<dbReference type="SUPFAM" id="SSF57959">
    <property type="entry name" value="Leucine zipper domain"/>
    <property type="match status" value="1"/>
</dbReference>
<dbReference type="Proteomes" id="UP000595437">
    <property type="component" value="Chromosome 1"/>
</dbReference>
<dbReference type="PANTHER" id="PTHR11988:SF27">
    <property type="entry name" value="GH27708P"/>
    <property type="match status" value="1"/>
</dbReference>
<evidence type="ECO:0000256" key="5">
    <source>
        <dbReference type="ARBA" id="ARBA00023163"/>
    </source>
</evidence>
<feature type="coiled-coil region" evidence="7">
    <location>
        <begin position="338"/>
        <end position="372"/>
    </location>
</feature>